<dbReference type="InterPro" id="IPR002477">
    <property type="entry name" value="Peptidoglycan-bd-like"/>
</dbReference>
<gene>
    <name evidence="4" type="ORF">ACFPIJ_00815</name>
</gene>
<dbReference type="RefSeq" id="WP_380112567.1">
    <property type="nucleotide sequence ID" value="NZ_JBHSIU010000003.1"/>
</dbReference>
<dbReference type="Proteomes" id="UP001595912">
    <property type="component" value="Unassembled WGS sequence"/>
</dbReference>
<dbReference type="InterPro" id="IPR036365">
    <property type="entry name" value="PGBD-like_sf"/>
</dbReference>
<dbReference type="Gene3D" id="2.40.420.20">
    <property type="match status" value="1"/>
</dbReference>
<name>A0ABV9VJ05_9ACTN</name>
<feature type="domain" description="Peptidoglycan binding-like" evidence="3">
    <location>
        <begin position="122"/>
        <end position="176"/>
    </location>
</feature>
<comment type="subcellular location">
    <subcellularLocation>
        <location evidence="1">Cell envelope</location>
    </subcellularLocation>
</comment>
<evidence type="ECO:0000256" key="1">
    <source>
        <dbReference type="ARBA" id="ARBA00004196"/>
    </source>
</evidence>
<comment type="caution">
    <text evidence="4">The sequence shown here is derived from an EMBL/GenBank/DDBJ whole genome shotgun (WGS) entry which is preliminary data.</text>
</comment>
<dbReference type="InterPro" id="IPR050465">
    <property type="entry name" value="UPF0194_transport"/>
</dbReference>
<dbReference type="Gene3D" id="1.10.101.10">
    <property type="entry name" value="PGBD-like superfamily/PGBD"/>
    <property type="match status" value="1"/>
</dbReference>
<keyword evidence="2" id="KW-0175">Coiled coil</keyword>
<evidence type="ECO:0000313" key="4">
    <source>
        <dbReference type="EMBL" id="MFC4996366.1"/>
    </source>
</evidence>
<protein>
    <submittedName>
        <fullName evidence="4">Peptidoglycan-binding protein</fullName>
    </submittedName>
</protein>
<reference evidence="5" key="1">
    <citation type="journal article" date="2019" name="Int. J. Syst. Evol. Microbiol.">
        <title>The Global Catalogue of Microorganisms (GCM) 10K type strain sequencing project: providing services to taxonomists for standard genome sequencing and annotation.</title>
        <authorList>
            <consortium name="The Broad Institute Genomics Platform"/>
            <consortium name="The Broad Institute Genome Sequencing Center for Infectious Disease"/>
            <person name="Wu L."/>
            <person name="Ma J."/>
        </authorList>
    </citation>
    <scope>NUCLEOTIDE SEQUENCE [LARGE SCALE GENOMIC DNA]</scope>
    <source>
        <strain evidence="5">CGMCC 4.7152</strain>
    </source>
</reference>
<dbReference type="SUPFAM" id="SSF47090">
    <property type="entry name" value="PGBD-like"/>
    <property type="match status" value="1"/>
</dbReference>
<dbReference type="PANTHER" id="PTHR32347">
    <property type="entry name" value="EFFLUX SYSTEM COMPONENT YKNX-RELATED"/>
    <property type="match status" value="1"/>
</dbReference>
<dbReference type="Pfam" id="PF01471">
    <property type="entry name" value="PG_binding_1"/>
    <property type="match status" value="1"/>
</dbReference>
<evidence type="ECO:0000259" key="3">
    <source>
        <dbReference type="Pfam" id="PF01471"/>
    </source>
</evidence>
<dbReference type="EMBL" id="JBHSIU010000003">
    <property type="protein sequence ID" value="MFC4996366.1"/>
    <property type="molecule type" value="Genomic_DNA"/>
</dbReference>
<organism evidence="4 5">
    <name type="scientific">Dactylosporangium cerinum</name>
    <dbReference type="NCBI Taxonomy" id="1434730"/>
    <lineage>
        <taxon>Bacteria</taxon>
        <taxon>Bacillati</taxon>
        <taxon>Actinomycetota</taxon>
        <taxon>Actinomycetes</taxon>
        <taxon>Micromonosporales</taxon>
        <taxon>Micromonosporaceae</taxon>
        <taxon>Dactylosporangium</taxon>
    </lineage>
</organism>
<accession>A0ABV9VJ05</accession>
<sequence length="347" mass="34556">MVAVTVIAVAAGAAARGIGGKRPSTPARSKLPPATAQVTKATLTQTERVSGTLGYGATSALSVPTAAGGGAGGAGPSGTITWLPDPGSVVSRGKPAYKVDDKPVPLIYGTLPLYRSLSAGFTGTDVKELEQNLSALGYTGFTVDDQYSAATATAVKKWQADLGLTTTGTVDPSQVAMAPDAIRVVSLKAGLGRPATGDVLTYAATVRVVTIPLDVGLQSLVKTGLAVTVTLPDGKVVDGTVQAIGTAATTNDKGTTIDVIVGLSDPNALGTLDNAPVGVMLISGQATDVLVVPVEALLALAEGGYGVQVVTGSDTRYVPVKTGMFANGRVEITGDGIAAGTMVGVPA</sequence>
<keyword evidence="5" id="KW-1185">Reference proteome</keyword>
<evidence type="ECO:0000256" key="2">
    <source>
        <dbReference type="ARBA" id="ARBA00023054"/>
    </source>
</evidence>
<dbReference type="InterPro" id="IPR036366">
    <property type="entry name" value="PGBDSf"/>
</dbReference>
<evidence type="ECO:0000313" key="5">
    <source>
        <dbReference type="Proteomes" id="UP001595912"/>
    </source>
</evidence>
<proteinExistence type="predicted"/>